<evidence type="ECO:0000256" key="2">
    <source>
        <dbReference type="ARBA" id="ARBA00022692"/>
    </source>
</evidence>
<proteinExistence type="predicted"/>
<dbReference type="GO" id="GO:0016020">
    <property type="term" value="C:membrane"/>
    <property type="evidence" value="ECO:0007669"/>
    <property type="project" value="UniProtKB-SubCell"/>
</dbReference>
<dbReference type="PANTHER" id="PTHR11040:SF205">
    <property type="entry name" value="ZINC TRANSPORTER ZUPT"/>
    <property type="match status" value="1"/>
</dbReference>
<evidence type="ECO:0000256" key="3">
    <source>
        <dbReference type="ARBA" id="ARBA00022989"/>
    </source>
</evidence>
<accession>A0A7S0ASF7</accession>
<comment type="subcellular location">
    <subcellularLocation>
        <location evidence="1">Membrane</location>
        <topology evidence="1">Multi-pass membrane protein</topology>
    </subcellularLocation>
</comment>
<name>A0A7S0ASF7_9DINO</name>
<evidence type="ECO:0000256" key="4">
    <source>
        <dbReference type="ARBA" id="ARBA00023136"/>
    </source>
</evidence>
<dbReference type="InterPro" id="IPR003689">
    <property type="entry name" value="ZIP"/>
</dbReference>
<feature type="transmembrane region" description="Helical" evidence="5">
    <location>
        <begin position="200"/>
        <end position="220"/>
    </location>
</feature>
<keyword evidence="4 5" id="KW-0472">Membrane</keyword>
<dbReference type="GO" id="GO:0005385">
    <property type="term" value="F:zinc ion transmembrane transporter activity"/>
    <property type="evidence" value="ECO:0007669"/>
    <property type="project" value="TreeGrafter"/>
</dbReference>
<gene>
    <name evidence="6" type="ORF">PBAH0796_LOCUS20984</name>
</gene>
<dbReference type="AlphaFoldDB" id="A0A7S0ASF7"/>
<evidence type="ECO:0000313" key="6">
    <source>
        <dbReference type="EMBL" id="CAD8372665.1"/>
    </source>
</evidence>
<keyword evidence="2 5" id="KW-0812">Transmembrane</keyword>
<feature type="transmembrane region" description="Helical" evidence="5">
    <location>
        <begin position="276"/>
        <end position="295"/>
    </location>
</feature>
<dbReference type="Pfam" id="PF02535">
    <property type="entry name" value="Zip"/>
    <property type="match status" value="1"/>
</dbReference>
<feature type="transmembrane region" description="Helical" evidence="5">
    <location>
        <begin position="240"/>
        <end position="264"/>
    </location>
</feature>
<organism evidence="6">
    <name type="scientific">Pyrodinium bahamense</name>
    <dbReference type="NCBI Taxonomy" id="73915"/>
    <lineage>
        <taxon>Eukaryota</taxon>
        <taxon>Sar</taxon>
        <taxon>Alveolata</taxon>
        <taxon>Dinophyceae</taxon>
        <taxon>Gonyaulacales</taxon>
        <taxon>Pyrocystaceae</taxon>
        <taxon>Pyrodinium</taxon>
    </lineage>
</organism>
<dbReference type="EMBL" id="HBEG01034340">
    <property type="protein sequence ID" value="CAD8372665.1"/>
    <property type="molecule type" value="Transcribed_RNA"/>
</dbReference>
<sequence>MALGLAARRLGGGHCHEEEEEEPDYAMGFLLTVGAGLAKVLGCAAIPMLRCGNERKLMAVALGFASGVMLWISVVNILGSEAPGFFKAHFVPNQCGRLLGEEAGEGEHEDEALIEARLCMMGCFFAGALIATGIKMLATRCFGAHAHDCGPPAAEGQDCIHPEGAIGEAPQEFGPVTRAKLKTASLVSLMAMTMHNFPEGLATFFGGGAGSFFVPIAIAVHNIPEGMAVALPQYQASRSFVRAAISALVAGMAQPVGAAIGWLLIATLGLDNLPGIVYGVMFAFTAGYMVCVAVTELLPHAFASAPAGVVSASIFAGFLLMEVAIIAVHAGGGHGH</sequence>
<protein>
    <submittedName>
        <fullName evidence="6">Uncharacterized protein</fullName>
    </submittedName>
</protein>
<reference evidence="6" key="1">
    <citation type="submission" date="2021-01" db="EMBL/GenBank/DDBJ databases">
        <authorList>
            <person name="Corre E."/>
            <person name="Pelletier E."/>
            <person name="Niang G."/>
            <person name="Scheremetjew M."/>
            <person name="Finn R."/>
            <person name="Kale V."/>
            <person name="Holt S."/>
            <person name="Cochrane G."/>
            <person name="Meng A."/>
            <person name="Brown T."/>
            <person name="Cohen L."/>
        </authorList>
    </citation>
    <scope>NUCLEOTIDE SEQUENCE</scope>
    <source>
        <strain evidence="6">Pbaha01</strain>
    </source>
</reference>
<evidence type="ECO:0000256" key="1">
    <source>
        <dbReference type="ARBA" id="ARBA00004141"/>
    </source>
</evidence>
<feature type="transmembrane region" description="Helical" evidence="5">
    <location>
        <begin position="307"/>
        <end position="330"/>
    </location>
</feature>
<feature type="transmembrane region" description="Helical" evidence="5">
    <location>
        <begin position="57"/>
        <end position="78"/>
    </location>
</feature>
<dbReference type="PANTHER" id="PTHR11040">
    <property type="entry name" value="ZINC/IRON TRANSPORTER"/>
    <property type="match status" value="1"/>
</dbReference>
<keyword evidence="3 5" id="KW-1133">Transmembrane helix</keyword>
<evidence type="ECO:0000256" key="5">
    <source>
        <dbReference type="SAM" id="Phobius"/>
    </source>
</evidence>